<protein>
    <submittedName>
        <fullName evidence="1">Uncharacterized protein</fullName>
    </submittedName>
</protein>
<gene>
    <name evidence="1" type="ORF">OVN521_LOCUS46785</name>
</gene>
<feature type="non-terminal residue" evidence="1">
    <location>
        <position position="1"/>
    </location>
</feature>
<accession>A0A821FDW4</accession>
<organism evidence="1 2">
    <name type="scientific">Rotaria magnacalcarata</name>
    <dbReference type="NCBI Taxonomy" id="392030"/>
    <lineage>
        <taxon>Eukaryota</taxon>
        <taxon>Metazoa</taxon>
        <taxon>Spiralia</taxon>
        <taxon>Gnathifera</taxon>
        <taxon>Rotifera</taxon>
        <taxon>Eurotatoria</taxon>
        <taxon>Bdelloidea</taxon>
        <taxon>Philodinida</taxon>
        <taxon>Philodinidae</taxon>
        <taxon>Rotaria</taxon>
    </lineage>
</organism>
<dbReference type="EMBL" id="CAJOBG010086454">
    <property type="protein sequence ID" value="CAF4649976.1"/>
    <property type="molecule type" value="Genomic_DNA"/>
</dbReference>
<keyword evidence="2" id="KW-1185">Reference proteome</keyword>
<dbReference type="AlphaFoldDB" id="A0A821FDW4"/>
<comment type="caution">
    <text evidence="1">The sequence shown here is derived from an EMBL/GenBank/DDBJ whole genome shotgun (WGS) entry which is preliminary data.</text>
</comment>
<dbReference type="Proteomes" id="UP000663866">
    <property type="component" value="Unassembled WGS sequence"/>
</dbReference>
<sequence length="60" mass="6802">MFRCRKEDVAAIRIIDSYAYNNCTTSSPIILDSNEDFFGPSRTLKAGDNPIWKIEAGMEE</sequence>
<name>A0A821FDW4_9BILA</name>
<evidence type="ECO:0000313" key="1">
    <source>
        <dbReference type="EMBL" id="CAF4649976.1"/>
    </source>
</evidence>
<proteinExistence type="predicted"/>
<evidence type="ECO:0000313" key="2">
    <source>
        <dbReference type="Proteomes" id="UP000663866"/>
    </source>
</evidence>
<reference evidence="1" key="1">
    <citation type="submission" date="2021-02" db="EMBL/GenBank/DDBJ databases">
        <authorList>
            <person name="Nowell W R."/>
        </authorList>
    </citation>
    <scope>NUCLEOTIDE SEQUENCE</scope>
</reference>